<name>A0A484BIC8_DRONA</name>
<feature type="transmembrane region" description="Helical" evidence="6">
    <location>
        <begin position="301"/>
        <end position="324"/>
    </location>
</feature>
<dbReference type="Proteomes" id="UP000295192">
    <property type="component" value="Unassembled WGS sequence"/>
</dbReference>
<comment type="subcellular location">
    <subcellularLocation>
        <location evidence="1">Membrane</location>
    </subcellularLocation>
</comment>
<evidence type="ECO:0000256" key="6">
    <source>
        <dbReference type="SAM" id="Phobius"/>
    </source>
</evidence>
<evidence type="ECO:0000256" key="2">
    <source>
        <dbReference type="ARBA" id="ARBA00022692"/>
    </source>
</evidence>
<keyword evidence="4 6" id="KW-0472">Membrane</keyword>
<evidence type="ECO:0000256" key="5">
    <source>
        <dbReference type="SAM" id="MobiDB-lite"/>
    </source>
</evidence>
<feature type="transmembrane region" description="Helical" evidence="6">
    <location>
        <begin position="450"/>
        <end position="470"/>
    </location>
</feature>
<feature type="transmembrane region" description="Helical" evidence="6">
    <location>
        <begin position="120"/>
        <end position="139"/>
    </location>
</feature>
<dbReference type="PANTHER" id="PTHR23529">
    <property type="entry name" value="GH19118P-RELATED"/>
    <property type="match status" value="1"/>
</dbReference>
<feature type="transmembrane region" description="Helical" evidence="6">
    <location>
        <begin position="56"/>
        <end position="76"/>
    </location>
</feature>
<feature type="transmembrane region" description="Helical" evidence="6">
    <location>
        <begin position="359"/>
        <end position="377"/>
    </location>
</feature>
<dbReference type="KEGG" id="dnv:108652416"/>
<feature type="transmembrane region" description="Helical" evidence="6">
    <location>
        <begin position="88"/>
        <end position="108"/>
    </location>
</feature>
<proteinExistence type="predicted"/>
<comment type="caution">
    <text evidence="7">The sequence shown here is derived from an EMBL/GenBank/DDBJ whole genome shotgun (WGS) entry which is preliminary data.</text>
</comment>
<dbReference type="InterPro" id="IPR036259">
    <property type="entry name" value="MFS_trans_sf"/>
</dbReference>
<organism evidence="7 8">
    <name type="scientific">Drosophila navojoa</name>
    <name type="common">Fruit fly</name>
    <dbReference type="NCBI Taxonomy" id="7232"/>
    <lineage>
        <taxon>Eukaryota</taxon>
        <taxon>Metazoa</taxon>
        <taxon>Ecdysozoa</taxon>
        <taxon>Arthropoda</taxon>
        <taxon>Hexapoda</taxon>
        <taxon>Insecta</taxon>
        <taxon>Pterygota</taxon>
        <taxon>Neoptera</taxon>
        <taxon>Endopterygota</taxon>
        <taxon>Diptera</taxon>
        <taxon>Brachycera</taxon>
        <taxon>Muscomorpha</taxon>
        <taxon>Ephydroidea</taxon>
        <taxon>Drosophilidae</taxon>
        <taxon>Drosophila</taxon>
    </lineage>
</organism>
<feature type="transmembrane region" description="Helical" evidence="6">
    <location>
        <begin position="389"/>
        <end position="411"/>
    </location>
</feature>
<dbReference type="Gene3D" id="1.20.1250.20">
    <property type="entry name" value="MFS general substrate transporter like domains"/>
    <property type="match status" value="1"/>
</dbReference>
<dbReference type="SUPFAM" id="SSF103473">
    <property type="entry name" value="MFS general substrate transporter"/>
    <property type="match status" value="1"/>
</dbReference>
<dbReference type="AlphaFoldDB" id="A0A484BIC8"/>
<reference evidence="7 8" key="1">
    <citation type="journal article" date="2019" name="J. Hered.">
        <title>An Improved Genome Assembly for Drosophila navojoa, the Basal Species in the mojavensis Cluster.</title>
        <authorList>
            <person name="Vanderlinde T."/>
            <person name="Dupim E.G."/>
            <person name="Nazario-Yepiz N.O."/>
            <person name="Carvalho A.B."/>
        </authorList>
    </citation>
    <scope>NUCLEOTIDE SEQUENCE [LARGE SCALE GENOMIC DNA]</scope>
    <source>
        <strain evidence="7">Navoj_Jal97</strain>
        <tissue evidence="7">Whole organism</tissue>
    </source>
</reference>
<evidence type="ECO:0000256" key="1">
    <source>
        <dbReference type="ARBA" id="ARBA00004370"/>
    </source>
</evidence>
<accession>A0A484BIC8</accession>
<evidence type="ECO:0000256" key="4">
    <source>
        <dbReference type="ARBA" id="ARBA00023136"/>
    </source>
</evidence>
<dbReference type="OrthoDB" id="6612291at2759"/>
<evidence type="ECO:0000313" key="8">
    <source>
        <dbReference type="Proteomes" id="UP000295192"/>
    </source>
</evidence>
<keyword evidence="8" id="KW-1185">Reference proteome</keyword>
<feature type="transmembrane region" description="Helical" evidence="6">
    <location>
        <begin position="151"/>
        <end position="171"/>
    </location>
</feature>
<sequence>MEQKNEYRRTTSQSTVGYSPLPEPTARESPPRRQILYEQPSSCCIRDMRNQPQANALGAAALIFLSGGMNIAWSIGFDNLADEIVICMHLRISWFIGAIIGSVLSVLFSRCLTYKLLMQLCCMLTIVGGILFTATQLNVEAMMAARYLNGLANGLALPATLSTGGELVVFYKRGTYVSATEQLSCTLGIFMQIVFSVRWSPDYDLTADQLQGVLCTVYGAIALFLATVFIVESPVQLLIQGEEEVAIDALIRLQYPKAVTMETSDQLTEHSSYVAHNNSLRNTQAWCQALPALLRLCLLRALYAMSTSMLIVFTLTLASTSVYGLSRGPYVLFGLLRLAGSFSGAFVQDTLGRKLTQLIGFMICGAASIGLATRFSSVDFVRLPDLRKAVWMLLIFQFFAGLGFAPSSVYLSEAFPLSVKRMCIAIAYTVELTIQLAVCYVELNVHTNCIYFYGLGVFTLLGFLFGHWYLPETKYLTLRQAQQKFRDFS</sequence>
<dbReference type="PANTHER" id="PTHR23529:SF2">
    <property type="entry name" value="GH19118P-RELATED"/>
    <property type="match status" value="1"/>
</dbReference>
<dbReference type="InterPro" id="IPR005828">
    <property type="entry name" value="MFS_sugar_transport-like"/>
</dbReference>
<keyword evidence="3 6" id="KW-1133">Transmembrane helix</keyword>
<feature type="region of interest" description="Disordered" evidence="5">
    <location>
        <begin position="1"/>
        <end position="32"/>
    </location>
</feature>
<dbReference type="Pfam" id="PF00083">
    <property type="entry name" value="Sugar_tr"/>
    <property type="match status" value="1"/>
</dbReference>
<feature type="transmembrane region" description="Helical" evidence="6">
    <location>
        <begin position="183"/>
        <end position="199"/>
    </location>
</feature>
<protein>
    <recommendedName>
        <fullName evidence="9">Major facilitator superfamily (MFS) profile domain-containing protein</fullName>
    </recommendedName>
</protein>
<feature type="transmembrane region" description="Helical" evidence="6">
    <location>
        <begin position="211"/>
        <end position="231"/>
    </location>
</feature>
<evidence type="ECO:0000256" key="3">
    <source>
        <dbReference type="ARBA" id="ARBA00022989"/>
    </source>
</evidence>
<evidence type="ECO:0000313" key="7">
    <source>
        <dbReference type="EMBL" id="TDG48543.1"/>
    </source>
</evidence>
<feature type="transmembrane region" description="Helical" evidence="6">
    <location>
        <begin position="423"/>
        <end position="444"/>
    </location>
</feature>
<dbReference type="GO" id="GO:0022857">
    <property type="term" value="F:transmembrane transporter activity"/>
    <property type="evidence" value="ECO:0007669"/>
    <property type="project" value="InterPro"/>
</dbReference>
<keyword evidence="2 6" id="KW-0812">Transmembrane</keyword>
<gene>
    <name evidence="7" type="ORF">AWZ03_005087</name>
</gene>
<evidence type="ECO:0008006" key="9">
    <source>
        <dbReference type="Google" id="ProtNLM"/>
    </source>
</evidence>
<dbReference type="GO" id="GO:0016020">
    <property type="term" value="C:membrane"/>
    <property type="evidence" value="ECO:0007669"/>
    <property type="project" value="UniProtKB-SubCell"/>
</dbReference>
<dbReference type="EMBL" id="LSRL02000032">
    <property type="protein sequence ID" value="TDG48543.1"/>
    <property type="molecule type" value="Genomic_DNA"/>
</dbReference>
<dbReference type="OMA" id="YAMSTSM"/>